<sequence length="313" mass="32685">MSDEAVVRRALAAVAATRVRGLHPIGHLAGITGRPSRAPGRSRLTMNAPPGTDGRTGRVSLVGLDVFADLVLAAAIRSHIGPGARLGTVSLSVQHLHAPVSGEIVGEASAEPPVDGFAASRAVLRAGDRVVAHAQGSFMVLPTPEGRARLTTDWEREHTVPLPVIGLDDLDPAERRFVESVRSAARRAAGTGRPLEDELVEPVWADRDPPRAGLVIGPEMGNRVGHVQGGVLYAVAARAAAHVAGPGPWSCADGTYQYLRPGAGRVLTARPVLLRRGRAMAFARVELAVDGVAVGGGQFAFRTAPQARLHTNG</sequence>
<dbReference type="AlphaFoldDB" id="A0A5D0U813"/>
<dbReference type="RefSeq" id="WP_148351873.1">
    <property type="nucleotide sequence ID" value="NZ_JBHSBF010000034.1"/>
</dbReference>
<dbReference type="SUPFAM" id="SSF54637">
    <property type="entry name" value="Thioesterase/thiol ester dehydrase-isomerase"/>
    <property type="match status" value="2"/>
</dbReference>
<name>A0A5D0U813_9ACTN</name>
<feature type="domain" description="Acyl-CoA thioesterase-like N-terminal HotDog" evidence="2">
    <location>
        <begin position="223"/>
        <end position="293"/>
    </location>
</feature>
<evidence type="ECO:0000313" key="4">
    <source>
        <dbReference type="Proteomes" id="UP000322634"/>
    </source>
</evidence>
<gene>
    <name evidence="3" type="ORF">FXF65_22005</name>
</gene>
<accession>A0A5D0U813</accession>
<evidence type="ECO:0000259" key="2">
    <source>
        <dbReference type="Pfam" id="PF13622"/>
    </source>
</evidence>
<keyword evidence="4" id="KW-1185">Reference proteome</keyword>
<evidence type="ECO:0000256" key="1">
    <source>
        <dbReference type="SAM" id="MobiDB-lite"/>
    </source>
</evidence>
<dbReference type="Pfam" id="PF13622">
    <property type="entry name" value="4HBT_3"/>
    <property type="match status" value="1"/>
</dbReference>
<reference evidence="3 4" key="1">
    <citation type="submission" date="2019-08" db="EMBL/GenBank/DDBJ databases">
        <title>Actinomadura sp. nov. CYP1-5 isolated from mountain soil.</title>
        <authorList>
            <person name="Songsumanus A."/>
            <person name="Kuncharoen N."/>
            <person name="Kudo T."/>
            <person name="Yuki M."/>
            <person name="Igarashi Y."/>
            <person name="Tanasupawat S."/>
        </authorList>
    </citation>
    <scope>NUCLEOTIDE SEQUENCE [LARGE SCALE GENOMIC DNA]</scope>
    <source>
        <strain evidence="3 4">GKU157</strain>
    </source>
</reference>
<organism evidence="3 4">
    <name type="scientific">Actinomadura syzygii</name>
    <dbReference type="NCBI Taxonomy" id="1427538"/>
    <lineage>
        <taxon>Bacteria</taxon>
        <taxon>Bacillati</taxon>
        <taxon>Actinomycetota</taxon>
        <taxon>Actinomycetes</taxon>
        <taxon>Streptosporangiales</taxon>
        <taxon>Thermomonosporaceae</taxon>
        <taxon>Actinomadura</taxon>
    </lineage>
</organism>
<dbReference type="CDD" id="cd03443">
    <property type="entry name" value="PaaI_thioesterase"/>
    <property type="match status" value="1"/>
</dbReference>
<proteinExistence type="predicted"/>
<evidence type="ECO:0000313" key="3">
    <source>
        <dbReference type="EMBL" id="TYC13179.1"/>
    </source>
</evidence>
<dbReference type="InterPro" id="IPR049449">
    <property type="entry name" value="TesB_ACOT8-like_N"/>
</dbReference>
<dbReference type="Gene3D" id="3.10.129.10">
    <property type="entry name" value="Hotdog Thioesterase"/>
    <property type="match status" value="2"/>
</dbReference>
<comment type="caution">
    <text evidence="3">The sequence shown here is derived from an EMBL/GenBank/DDBJ whole genome shotgun (WGS) entry which is preliminary data.</text>
</comment>
<dbReference type="Proteomes" id="UP000322634">
    <property type="component" value="Unassembled WGS sequence"/>
</dbReference>
<protein>
    <recommendedName>
        <fullName evidence="2">Acyl-CoA thioesterase-like N-terminal HotDog domain-containing protein</fullName>
    </recommendedName>
</protein>
<dbReference type="InterPro" id="IPR029069">
    <property type="entry name" value="HotDog_dom_sf"/>
</dbReference>
<dbReference type="EMBL" id="VSFF01000008">
    <property type="protein sequence ID" value="TYC13179.1"/>
    <property type="molecule type" value="Genomic_DNA"/>
</dbReference>
<dbReference type="OrthoDB" id="5182737at2"/>
<feature type="region of interest" description="Disordered" evidence="1">
    <location>
        <begin position="32"/>
        <end position="55"/>
    </location>
</feature>